<name>A0A0M3HL00_ASCLU</name>
<dbReference type="AlphaFoldDB" id="A0A0M3HL00"/>
<evidence type="ECO:0000313" key="1">
    <source>
        <dbReference type="Proteomes" id="UP000036681"/>
    </source>
</evidence>
<dbReference type="WBParaSite" id="ALUE_0000219501-mRNA-1">
    <property type="protein sequence ID" value="ALUE_0000219501-mRNA-1"/>
    <property type="gene ID" value="ALUE_0000219501"/>
</dbReference>
<accession>A0A0M3HL00</accession>
<keyword evidence="1" id="KW-1185">Reference proteome</keyword>
<proteinExistence type="predicted"/>
<protein>
    <submittedName>
        <fullName evidence="2">Ovule protein</fullName>
    </submittedName>
</protein>
<evidence type="ECO:0000313" key="2">
    <source>
        <dbReference type="WBParaSite" id="ALUE_0000219501-mRNA-1"/>
    </source>
</evidence>
<organism evidence="1 2">
    <name type="scientific">Ascaris lumbricoides</name>
    <name type="common">Giant roundworm</name>
    <dbReference type="NCBI Taxonomy" id="6252"/>
    <lineage>
        <taxon>Eukaryota</taxon>
        <taxon>Metazoa</taxon>
        <taxon>Ecdysozoa</taxon>
        <taxon>Nematoda</taxon>
        <taxon>Chromadorea</taxon>
        <taxon>Rhabditida</taxon>
        <taxon>Spirurina</taxon>
        <taxon>Ascaridomorpha</taxon>
        <taxon>Ascaridoidea</taxon>
        <taxon>Ascarididae</taxon>
        <taxon>Ascaris</taxon>
    </lineage>
</organism>
<reference evidence="2" key="1">
    <citation type="submission" date="2017-02" db="UniProtKB">
        <authorList>
            <consortium name="WormBaseParasite"/>
        </authorList>
    </citation>
    <scope>IDENTIFICATION</scope>
</reference>
<dbReference type="Proteomes" id="UP000036681">
    <property type="component" value="Unplaced"/>
</dbReference>
<sequence>MQFTADMETKASSLLPFSSKYNIIDKRYRFSEREKRGDARRVESSECMFVPICCSTCCLFFQLLLD</sequence>